<evidence type="ECO:0000313" key="3">
    <source>
        <dbReference type="Proteomes" id="UP001432146"/>
    </source>
</evidence>
<protein>
    <submittedName>
        <fullName evidence="2">Uncharacterized protein</fullName>
    </submittedName>
</protein>
<organism evidence="2 3">
    <name type="scientific">Tetragonisca angustula</name>
    <dbReference type="NCBI Taxonomy" id="166442"/>
    <lineage>
        <taxon>Eukaryota</taxon>
        <taxon>Metazoa</taxon>
        <taxon>Ecdysozoa</taxon>
        <taxon>Arthropoda</taxon>
        <taxon>Hexapoda</taxon>
        <taxon>Insecta</taxon>
        <taxon>Pterygota</taxon>
        <taxon>Neoptera</taxon>
        <taxon>Endopterygota</taxon>
        <taxon>Hymenoptera</taxon>
        <taxon>Apocrita</taxon>
        <taxon>Aculeata</taxon>
        <taxon>Apoidea</taxon>
        <taxon>Anthophila</taxon>
        <taxon>Apidae</taxon>
        <taxon>Tetragonisca</taxon>
    </lineage>
</organism>
<dbReference type="AlphaFoldDB" id="A0AAW1ACY4"/>
<sequence>MKQRHRRRIDECSRGSMQRGRRKTTIRVQRFDHWSYPACINDAYVQFGGPQFLALVVVLSSEKKSEGTRKKKKELPGERVEKCDGRSVQEQILAGELSFLSKRQLNIPDYATD</sequence>
<feature type="region of interest" description="Disordered" evidence="1">
    <location>
        <begin position="1"/>
        <end position="24"/>
    </location>
</feature>
<dbReference type="Proteomes" id="UP001432146">
    <property type="component" value="Unassembled WGS sequence"/>
</dbReference>
<name>A0AAW1ACY4_9HYME</name>
<reference evidence="2 3" key="1">
    <citation type="submission" date="2024-05" db="EMBL/GenBank/DDBJ databases">
        <title>The nuclear and mitochondrial genome assemblies of Tetragonisca angustula (Apidae: Meliponini), a tiny yet remarkable pollinator in the Neotropics.</title>
        <authorList>
            <person name="Ferrari R."/>
            <person name="Ricardo P.C."/>
            <person name="Dias F.C."/>
            <person name="Araujo N.S."/>
            <person name="Soares D.O."/>
            <person name="Zhou Q.-S."/>
            <person name="Zhu C.-D."/>
            <person name="Coutinho L."/>
            <person name="Airas M.C."/>
            <person name="Batista T.M."/>
        </authorList>
    </citation>
    <scope>NUCLEOTIDE SEQUENCE [LARGE SCALE GENOMIC DNA]</scope>
    <source>
        <strain evidence="2">ASF017062</strain>
        <tissue evidence="2">Abdomen</tissue>
    </source>
</reference>
<proteinExistence type="predicted"/>
<keyword evidence="3" id="KW-1185">Reference proteome</keyword>
<accession>A0AAW1ACY4</accession>
<comment type="caution">
    <text evidence="2">The sequence shown here is derived from an EMBL/GenBank/DDBJ whole genome shotgun (WGS) entry which is preliminary data.</text>
</comment>
<evidence type="ECO:0000313" key="2">
    <source>
        <dbReference type="EMBL" id="KAK9307850.1"/>
    </source>
</evidence>
<gene>
    <name evidence="2" type="ORF">QLX08_001923</name>
</gene>
<evidence type="ECO:0000256" key="1">
    <source>
        <dbReference type="SAM" id="MobiDB-lite"/>
    </source>
</evidence>
<dbReference type="EMBL" id="JAWNGG020000025">
    <property type="protein sequence ID" value="KAK9307850.1"/>
    <property type="molecule type" value="Genomic_DNA"/>
</dbReference>